<dbReference type="InterPro" id="IPR014001">
    <property type="entry name" value="Helicase_ATP-bd"/>
</dbReference>
<dbReference type="GO" id="GO:0004386">
    <property type="term" value="F:helicase activity"/>
    <property type="evidence" value="ECO:0007669"/>
    <property type="project" value="UniProtKB-KW"/>
</dbReference>
<dbReference type="InterPro" id="IPR006935">
    <property type="entry name" value="Helicase/UvrB_N"/>
</dbReference>
<dbReference type="SMART" id="SM00487">
    <property type="entry name" value="DEXDc"/>
    <property type="match status" value="1"/>
</dbReference>
<name>A0AAN6A797_CLODI</name>
<dbReference type="GO" id="GO:0016787">
    <property type="term" value="F:hydrolase activity"/>
    <property type="evidence" value="ECO:0007669"/>
    <property type="project" value="InterPro"/>
</dbReference>
<feature type="domain" description="Helicase ATP-binding" evidence="1">
    <location>
        <begin position="15"/>
        <end position="167"/>
    </location>
</feature>
<comment type="caution">
    <text evidence="2">The sequence shown here is derived from an EMBL/GenBank/DDBJ whole genome shotgun (WGS) entry which is preliminary data.</text>
</comment>
<dbReference type="Proteomes" id="UP000878956">
    <property type="component" value="Unassembled WGS sequence"/>
</dbReference>
<keyword evidence="2" id="KW-0067">ATP-binding</keyword>
<proteinExistence type="predicted"/>
<evidence type="ECO:0000259" key="1">
    <source>
        <dbReference type="PROSITE" id="PS51192"/>
    </source>
</evidence>
<dbReference type="Pfam" id="PF04851">
    <property type="entry name" value="ResIII"/>
    <property type="match status" value="1"/>
</dbReference>
<gene>
    <name evidence="2" type="ORF">KRM00_003254</name>
</gene>
<keyword evidence="2" id="KW-0547">Nucleotide-binding</keyword>
<organism evidence="2 3">
    <name type="scientific">Clostridioides difficile</name>
    <name type="common">Peptoclostridium difficile</name>
    <dbReference type="NCBI Taxonomy" id="1496"/>
    <lineage>
        <taxon>Bacteria</taxon>
        <taxon>Bacillati</taxon>
        <taxon>Bacillota</taxon>
        <taxon>Clostridia</taxon>
        <taxon>Peptostreptococcales</taxon>
        <taxon>Peptostreptococcaceae</taxon>
        <taxon>Clostridioides</taxon>
    </lineage>
</organism>
<dbReference type="PROSITE" id="PS51192">
    <property type="entry name" value="HELICASE_ATP_BIND_1"/>
    <property type="match status" value="1"/>
</dbReference>
<reference evidence="2" key="1">
    <citation type="journal article" date="2018" name="Genome Biol.">
        <title>SKESA: strategic k-mer extension for scrupulous assemblies.</title>
        <authorList>
            <person name="Souvorov A."/>
            <person name="Agarwala R."/>
            <person name="Lipman D.J."/>
        </authorList>
    </citation>
    <scope>NUCLEOTIDE SEQUENCE</scope>
    <source>
        <strain evidence="2">HN1000</strain>
    </source>
</reference>
<keyword evidence="2" id="KW-0347">Helicase</keyword>
<protein>
    <submittedName>
        <fullName evidence="2">DEAD/DEAH box helicase family protein</fullName>
    </submittedName>
</protein>
<evidence type="ECO:0000313" key="2">
    <source>
        <dbReference type="EMBL" id="HBH1543722.1"/>
    </source>
</evidence>
<dbReference type="InterPro" id="IPR027417">
    <property type="entry name" value="P-loop_NTPase"/>
</dbReference>
<dbReference type="RefSeq" id="WP_021415787.1">
    <property type="nucleotide sequence ID" value="NZ_FULL01000006.1"/>
</dbReference>
<reference evidence="2" key="2">
    <citation type="submission" date="2021-06" db="EMBL/GenBank/DDBJ databases">
        <authorList>
            <consortium name="NCBI Pathogen Detection Project"/>
        </authorList>
    </citation>
    <scope>NUCLEOTIDE SEQUENCE</scope>
    <source>
        <strain evidence="2">HN1000</strain>
    </source>
</reference>
<evidence type="ECO:0000313" key="3">
    <source>
        <dbReference type="Proteomes" id="UP000878956"/>
    </source>
</evidence>
<dbReference type="GO" id="GO:0005524">
    <property type="term" value="F:ATP binding"/>
    <property type="evidence" value="ECO:0007669"/>
    <property type="project" value="InterPro"/>
</dbReference>
<dbReference type="SUPFAM" id="SSF52540">
    <property type="entry name" value="P-loop containing nucleoside triphosphate hydrolases"/>
    <property type="match status" value="1"/>
</dbReference>
<keyword evidence="2" id="KW-0378">Hydrolase</keyword>
<dbReference type="AlphaFoldDB" id="A0AAN6A797"/>
<accession>A0AAN6A797</accession>
<dbReference type="GO" id="GO:0003677">
    <property type="term" value="F:DNA binding"/>
    <property type="evidence" value="ECO:0007669"/>
    <property type="project" value="InterPro"/>
</dbReference>
<dbReference type="EMBL" id="DAEPXK010000046">
    <property type="protein sequence ID" value="HBH1543722.1"/>
    <property type="molecule type" value="Genomic_DNA"/>
</dbReference>
<sequence>MKKQFIGDFFTPEKLQGLEKGVNYTIYGGTGTGKSLFIREILVPYAVKENKTMLILMHRTELREQFEKELKESLVKNHDEVNCNEILENLVKVKCYQSTKVNELYWFDYIICDEFHYLMSDSWNKITNVMLEELNSIEDSIKIFLSATQNNVIKLLNSPIELCSLKKDIKVKTIEKTRSDIYLEHIHHCSTKGKVLNISSLEDAKNNYDISVIKGLDTSLLCSRSRSEYKQYNSELVSRLLINEAKFNGDILFSTTCISTGIDIKDKNFKFIGIEQLLPKESIIQLVGRKRTKYEVNNKLIQDNPPVVIVKDFNKKIIEGRIRILKEQLEEYEFYSVSKERFLKSRRDRNYIPTWLELTHNEELVVNYTIIEELKNFLIWLEEVKEYGYPESIAKLLKGRLFDIQSIKCEKELFKSFVNKELDKDAQNLLKDMLKKKYGFVGKTIGINSINGFFKDNRISYTIKSKQIRYKTKNKKDNRKTVWIISQIKK</sequence>
<dbReference type="Gene3D" id="3.40.50.300">
    <property type="entry name" value="P-loop containing nucleotide triphosphate hydrolases"/>
    <property type="match status" value="1"/>
</dbReference>